<evidence type="ECO:0000313" key="3">
    <source>
        <dbReference type="Proteomes" id="UP000189777"/>
    </source>
</evidence>
<dbReference type="OrthoDB" id="4871934at2"/>
<name>A0A1T5INM3_9MICO</name>
<gene>
    <name evidence="2" type="ORF">SAMN04324258_0739</name>
</gene>
<keyword evidence="3" id="KW-1185">Reference proteome</keyword>
<dbReference type="STRING" id="526729.SAMN04324258_0739"/>
<feature type="domain" description="DUF5655" evidence="1">
    <location>
        <begin position="35"/>
        <end position="125"/>
    </location>
</feature>
<proteinExistence type="predicted"/>
<dbReference type="AlphaFoldDB" id="A0A1T5INM3"/>
<accession>A0A1T5INM3</accession>
<evidence type="ECO:0000313" key="2">
    <source>
        <dbReference type="EMBL" id="SKC40720.1"/>
    </source>
</evidence>
<dbReference type="RefSeq" id="WP_079571065.1">
    <property type="nucleotide sequence ID" value="NZ_FUZQ01000001.1"/>
</dbReference>
<dbReference type="EMBL" id="FUZQ01000001">
    <property type="protein sequence ID" value="SKC40720.1"/>
    <property type="molecule type" value="Genomic_DNA"/>
</dbReference>
<dbReference type="InterPro" id="IPR043714">
    <property type="entry name" value="DUF5655"/>
</dbReference>
<dbReference type="Proteomes" id="UP000189777">
    <property type="component" value="Unassembled WGS sequence"/>
</dbReference>
<sequence length="128" mass="14170">MPTPATPSTPEELFAHSPAGLAVCRAFADLVAEVTGDDVETRTTKTQVAFRRRRGFAFVWPPWAGLRDHVDVPAVVSFVLDREDRSPRVKQVAHPTSSAWTHHVEVHDPDELDDQVAAWVREAYDAAG</sequence>
<evidence type="ECO:0000259" key="1">
    <source>
        <dbReference type="Pfam" id="PF18899"/>
    </source>
</evidence>
<dbReference type="Pfam" id="PF18899">
    <property type="entry name" value="DUF5655"/>
    <property type="match status" value="1"/>
</dbReference>
<organism evidence="2 3">
    <name type="scientific">Krasilnikoviella flava</name>
    <dbReference type="NCBI Taxonomy" id="526729"/>
    <lineage>
        <taxon>Bacteria</taxon>
        <taxon>Bacillati</taxon>
        <taxon>Actinomycetota</taxon>
        <taxon>Actinomycetes</taxon>
        <taxon>Micrococcales</taxon>
        <taxon>Promicromonosporaceae</taxon>
        <taxon>Krasilnikoviella</taxon>
    </lineage>
</organism>
<protein>
    <recommendedName>
        <fullName evidence="1">DUF5655 domain-containing protein</fullName>
    </recommendedName>
</protein>
<reference evidence="2 3" key="1">
    <citation type="submission" date="2017-02" db="EMBL/GenBank/DDBJ databases">
        <authorList>
            <person name="Peterson S.W."/>
        </authorList>
    </citation>
    <scope>NUCLEOTIDE SEQUENCE [LARGE SCALE GENOMIC DNA]</scope>
    <source>
        <strain evidence="2 3">DSM 21481</strain>
    </source>
</reference>